<reference evidence="3" key="1">
    <citation type="submission" date="2021-07" db="EMBL/GenBank/DDBJ databases">
        <title>Characterization of violacein-producing bacteria and related species.</title>
        <authorList>
            <person name="Wilson H.S."/>
            <person name="De Leon M.E."/>
        </authorList>
    </citation>
    <scope>NUCLEOTIDE SEQUENCE</scope>
    <source>
        <strain evidence="3">HSC-15S17</strain>
    </source>
</reference>
<evidence type="ECO:0000313" key="6">
    <source>
        <dbReference type="Proteomes" id="UP001162889"/>
    </source>
</evidence>
<feature type="signal peptide" evidence="1">
    <location>
        <begin position="1"/>
        <end position="18"/>
    </location>
</feature>
<evidence type="ECO:0000313" key="3">
    <source>
        <dbReference type="EMBL" id="MBV6322370.1"/>
    </source>
</evidence>
<feature type="domain" description="Solute-binding protein family 3/N-terminal" evidence="2">
    <location>
        <begin position="26"/>
        <end position="238"/>
    </location>
</feature>
<dbReference type="Proteomes" id="UP001162889">
    <property type="component" value="Unassembled WGS sequence"/>
</dbReference>
<accession>A0AA41HA83</accession>
<sequence>MLIRSALLCLMLLSSAHAAEPVTLYTEDYPPFSWVDKGSGKVVGLSAEIVAELMLRAGVPTSQPIVAPWARAMVLTMSTANSCLYTTARVPEREDNYQWVGPIGQNNWVLFARRDDHIKLNSLDEAAGYQIGTFIGDASVTFLREHKLRVAIVPNDRLNPPKLQKQRIQLWSVGRMSGLFLQRELGIDDFEQVLAFAHAEMYLACHKDMDKAEVARLNDILRGMYRDGTIRRIYLQYGYEKEMPR</sequence>
<dbReference type="InterPro" id="IPR001638">
    <property type="entry name" value="Solute-binding_3/MltF_N"/>
</dbReference>
<dbReference type="RefSeq" id="WP_217943132.1">
    <property type="nucleotide sequence ID" value="NZ_JAHTGR010000007.1"/>
</dbReference>
<evidence type="ECO:0000313" key="4">
    <source>
        <dbReference type="EMBL" id="MCP2011517.1"/>
    </source>
</evidence>
<gene>
    <name evidence="3" type="ORF">KVP70_15585</name>
    <name evidence="4" type="ORF">L1274_005266</name>
</gene>
<comment type="caution">
    <text evidence="3">The sequence shown here is derived from an EMBL/GenBank/DDBJ whole genome shotgun (WGS) entry which is preliminary data.</text>
</comment>
<evidence type="ECO:0000259" key="2">
    <source>
        <dbReference type="Pfam" id="PF00497"/>
    </source>
</evidence>
<keyword evidence="1" id="KW-0732">Signal</keyword>
<dbReference type="Proteomes" id="UP001155901">
    <property type="component" value="Unassembled WGS sequence"/>
</dbReference>
<dbReference type="PANTHER" id="PTHR38834:SF3">
    <property type="entry name" value="SOLUTE-BINDING PROTEIN FAMILY 3_N-TERMINAL DOMAIN-CONTAINING PROTEIN"/>
    <property type="match status" value="1"/>
</dbReference>
<keyword evidence="6" id="KW-1185">Reference proteome</keyword>
<name>A0AA41HA83_9BURK</name>
<reference evidence="4" key="2">
    <citation type="submission" date="2022-03" db="EMBL/GenBank/DDBJ databases">
        <title>Genome Encyclopedia of Bacteria and Archaea VI: Functional Genomics of Type Strains.</title>
        <authorList>
            <person name="Whitman W."/>
        </authorList>
    </citation>
    <scope>NUCLEOTIDE SEQUENCE</scope>
    <source>
        <strain evidence="4">HSC-15S17</strain>
    </source>
</reference>
<dbReference type="AlphaFoldDB" id="A0AA41HA83"/>
<proteinExistence type="predicted"/>
<dbReference type="PANTHER" id="PTHR38834">
    <property type="entry name" value="PERIPLASMIC SUBSTRATE BINDING PROTEIN FAMILY 3"/>
    <property type="match status" value="1"/>
</dbReference>
<evidence type="ECO:0000256" key="1">
    <source>
        <dbReference type="SAM" id="SignalP"/>
    </source>
</evidence>
<dbReference type="EMBL" id="JALJZU010000011">
    <property type="protein sequence ID" value="MCP2011517.1"/>
    <property type="molecule type" value="Genomic_DNA"/>
</dbReference>
<protein>
    <submittedName>
        <fullName evidence="3">ABC transporter substrate-binding protein</fullName>
    </submittedName>
    <submittedName>
        <fullName evidence="4">Polar amino acid transport system substrate-binding protein</fullName>
    </submittedName>
</protein>
<feature type="chain" id="PRO_5041438695" evidence="1">
    <location>
        <begin position="19"/>
        <end position="245"/>
    </location>
</feature>
<evidence type="ECO:0000313" key="5">
    <source>
        <dbReference type="Proteomes" id="UP001155901"/>
    </source>
</evidence>
<dbReference type="EMBL" id="JAHTGR010000007">
    <property type="protein sequence ID" value="MBV6322370.1"/>
    <property type="molecule type" value="Genomic_DNA"/>
</dbReference>
<organism evidence="3 5">
    <name type="scientific">Duganella violaceipulchra</name>
    <dbReference type="NCBI Taxonomy" id="2849652"/>
    <lineage>
        <taxon>Bacteria</taxon>
        <taxon>Pseudomonadati</taxon>
        <taxon>Pseudomonadota</taxon>
        <taxon>Betaproteobacteria</taxon>
        <taxon>Burkholderiales</taxon>
        <taxon>Oxalobacteraceae</taxon>
        <taxon>Telluria group</taxon>
        <taxon>Duganella</taxon>
    </lineage>
</organism>
<dbReference type="Pfam" id="PF00497">
    <property type="entry name" value="SBP_bac_3"/>
    <property type="match status" value="1"/>
</dbReference>